<name>A0ABN5VML6_9ACTN</name>
<evidence type="ECO:0000313" key="2">
    <source>
        <dbReference type="EMBL" id="BBC34707.1"/>
    </source>
</evidence>
<protein>
    <submittedName>
        <fullName evidence="2">Uncharacterized protein</fullName>
    </submittedName>
</protein>
<dbReference type="Proteomes" id="UP001321542">
    <property type="component" value="Chromosome"/>
</dbReference>
<gene>
    <name evidence="2" type="ORF">SGFS_060010</name>
</gene>
<keyword evidence="3" id="KW-1185">Reference proteome</keyword>
<sequence length="189" mass="18656">MSGLEDVDVPMGVDMDADPDGHADADPDGHANVEAVTATVGSAEAPSAAHSARARSAYERAVATCHHAGVGPHHAEVVPKDPTGRAAHALQLAARSIESLGSGTPPDPAAAARCARNAAATAALAAQVAHALDDSAPSHKALRAALTASQAAAAAAGARTAGRDATLNAGADDAERLALTAAREAGWIH</sequence>
<reference evidence="2 3" key="1">
    <citation type="journal article" date="2010" name="ChemBioChem">
        <title>Cloning and characterization of the biosynthetic gene cluster of 16-membered macrolide antibiotic FD-891: involvement of a dual functional cytochrome P450 monooxygenase catalyzing epoxidation and hydroxylation.</title>
        <authorList>
            <person name="Kudo F."/>
            <person name="Motegi A."/>
            <person name="Mizoue K."/>
            <person name="Eguchi T."/>
        </authorList>
    </citation>
    <scope>NUCLEOTIDE SEQUENCE [LARGE SCALE GENOMIC DNA]</scope>
    <source>
        <strain evidence="2 3">A-8890</strain>
    </source>
</reference>
<feature type="region of interest" description="Disordered" evidence="1">
    <location>
        <begin position="1"/>
        <end position="29"/>
    </location>
</feature>
<evidence type="ECO:0000256" key="1">
    <source>
        <dbReference type="SAM" id="MobiDB-lite"/>
    </source>
</evidence>
<proteinExistence type="predicted"/>
<accession>A0ABN5VML6</accession>
<dbReference type="EMBL" id="AP018448">
    <property type="protein sequence ID" value="BBC34707.1"/>
    <property type="molecule type" value="Genomic_DNA"/>
</dbReference>
<evidence type="ECO:0000313" key="3">
    <source>
        <dbReference type="Proteomes" id="UP001321542"/>
    </source>
</evidence>
<feature type="compositionally biased region" description="Basic and acidic residues" evidence="1">
    <location>
        <begin position="19"/>
        <end position="29"/>
    </location>
</feature>
<reference evidence="2 3" key="2">
    <citation type="journal article" date="2023" name="ChemBioChem">
        <title>Acyltransferase Domain Exchange between Two Independent Type I Polyketide Synthases in the Same Producer Strain of Macrolide Antibiotics.</title>
        <authorList>
            <person name="Kudo F."/>
            <person name="Kishikawa K."/>
            <person name="Tsuboi K."/>
            <person name="Kido T."/>
            <person name="Usui T."/>
            <person name="Hashimoto J."/>
            <person name="Shin-Ya K."/>
            <person name="Miyanaga A."/>
            <person name="Eguchi T."/>
        </authorList>
    </citation>
    <scope>NUCLEOTIDE SEQUENCE [LARGE SCALE GENOMIC DNA]</scope>
    <source>
        <strain evidence="2 3">A-8890</strain>
    </source>
</reference>
<organism evidence="2 3">
    <name type="scientific">Streptomyces graminofaciens</name>
    <dbReference type="NCBI Taxonomy" id="68212"/>
    <lineage>
        <taxon>Bacteria</taxon>
        <taxon>Bacillati</taxon>
        <taxon>Actinomycetota</taxon>
        <taxon>Actinomycetes</taxon>
        <taxon>Kitasatosporales</taxon>
        <taxon>Streptomycetaceae</taxon>
        <taxon>Streptomyces</taxon>
    </lineage>
</organism>
<dbReference type="RefSeq" id="WP_286254739.1">
    <property type="nucleotide sequence ID" value="NZ_AP018448.1"/>
</dbReference>